<name>A0A0C2I7K1_9PSED</name>
<dbReference type="NCBIfam" id="TIGR02285">
    <property type="entry name" value="TIGR02285 family protein"/>
    <property type="match status" value="1"/>
</dbReference>
<organism evidence="2 3">
    <name type="scientific">Pseudomonas batumici</name>
    <dbReference type="NCBI Taxonomy" id="226910"/>
    <lineage>
        <taxon>Bacteria</taxon>
        <taxon>Pseudomonadati</taxon>
        <taxon>Pseudomonadota</taxon>
        <taxon>Gammaproteobacteria</taxon>
        <taxon>Pseudomonadales</taxon>
        <taxon>Pseudomonadaceae</taxon>
        <taxon>Pseudomonas</taxon>
    </lineage>
</organism>
<dbReference type="Proteomes" id="UP000031535">
    <property type="component" value="Unassembled WGS sequence"/>
</dbReference>
<dbReference type="InterPro" id="IPR011972">
    <property type="entry name" value="CHP02285"/>
</dbReference>
<protein>
    <submittedName>
        <fullName evidence="2">NAD(FAD)-utilizing enzyme possibly involved in translation</fullName>
    </submittedName>
</protein>
<evidence type="ECO:0000256" key="1">
    <source>
        <dbReference type="SAM" id="SignalP"/>
    </source>
</evidence>
<feature type="signal peptide" evidence="1">
    <location>
        <begin position="1"/>
        <end position="36"/>
    </location>
</feature>
<gene>
    <name evidence="2" type="ORF">UCMB321_1149</name>
</gene>
<dbReference type="PATRIC" id="fig|226910.6.peg.1141"/>
<dbReference type="AlphaFoldDB" id="A0A0C2I7K1"/>
<sequence length="302" mass="34232">MDLMSPRFFWQHRRCRRPTLALLAALACALPNAAQAKDTLIWLLRDLPPLTIFDGPQKGQGVVDQLRPLLVAAMPEYEHTALRVNRARAMQMLAEPSFTCDPMLLWTAERTKKMVFSIPSFGQASNGLVVRQADRQLIEPFVRNGQVDLAALLASDRLKLGIVAERSYGPLVDDLLRQTPAARLAPHYGNDALGSLLQMQRLGRLTALLGYWPETRYLAQQQGIAPQDLAFYPIKGLAKYQFIRVGCSDTEQGRAAIAHINRILRTVRQHQLLDFYVQWLDPQQRDAYLEDARQFFLAPEDQ</sequence>
<keyword evidence="1" id="KW-0732">Signal</keyword>
<feature type="chain" id="PRO_5002162213" evidence="1">
    <location>
        <begin position="37"/>
        <end position="302"/>
    </location>
</feature>
<reference evidence="2 3" key="1">
    <citation type="submission" date="2015-01" db="EMBL/GenBank/DDBJ databases">
        <title>Complete genome of Pseudomonas batumici UCM B-321 producer of the batumin antibiotic with strong antistaphilococcal and potential anticancer activity.</title>
        <authorList>
            <person name="Klochko V.V."/>
            <person name="Zelena L.B."/>
            <person name="Elena K.A."/>
            <person name="Reva O.N."/>
        </authorList>
    </citation>
    <scope>NUCLEOTIDE SEQUENCE [LARGE SCALE GENOMIC DNA]</scope>
    <source>
        <strain evidence="2 3">UCM B-321</strain>
    </source>
</reference>
<dbReference type="PROSITE" id="PS51257">
    <property type="entry name" value="PROKAR_LIPOPROTEIN"/>
    <property type="match status" value="1"/>
</dbReference>
<dbReference type="EMBL" id="JXDG01000011">
    <property type="protein sequence ID" value="KIH85161.1"/>
    <property type="molecule type" value="Genomic_DNA"/>
</dbReference>
<accession>A0A0C2I7K1</accession>
<evidence type="ECO:0000313" key="3">
    <source>
        <dbReference type="Proteomes" id="UP000031535"/>
    </source>
</evidence>
<dbReference type="SUPFAM" id="SSF53850">
    <property type="entry name" value="Periplasmic binding protein-like II"/>
    <property type="match status" value="1"/>
</dbReference>
<comment type="caution">
    <text evidence="2">The sequence shown here is derived from an EMBL/GenBank/DDBJ whole genome shotgun (WGS) entry which is preliminary data.</text>
</comment>
<dbReference type="STRING" id="226910.UCMB321_1149"/>
<keyword evidence="3" id="KW-1185">Reference proteome</keyword>
<evidence type="ECO:0000313" key="2">
    <source>
        <dbReference type="EMBL" id="KIH85161.1"/>
    </source>
</evidence>
<proteinExistence type="predicted"/>